<keyword evidence="2" id="KW-0472">Membrane</keyword>
<keyword evidence="5" id="KW-1185">Reference proteome</keyword>
<feature type="region of interest" description="Disordered" evidence="1">
    <location>
        <begin position="347"/>
        <end position="395"/>
    </location>
</feature>
<gene>
    <name evidence="4" type="ORF">GZH46_01136</name>
</gene>
<evidence type="ECO:0000313" key="5">
    <source>
        <dbReference type="Proteomes" id="UP000825002"/>
    </source>
</evidence>
<organism evidence="4 5">
    <name type="scientific">Fragariocoptes setiger</name>
    <dbReference type="NCBI Taxonomy" id="1670756"/>
    <lineage>
        <taxon>Eukaryota</taxon>
        <taxon>Metazoa</taxon>
        <taxon>Ecdysozoa</taxon>
        <taxon>Arthropoda</taxon>
        <taxon>Chelicerata</taxon>
        <taxon>Arachnida</taxon>
        <taxon>Acari</taxon>
        <taxon>Acariformes</taxon>
        <taxon>Trombidiformes</taxon>
        <taxon>Prostigmata</taxon>
        <taxon>Eupodina</taxon>
        <taxon>Eriophyoidea</taxon>
        <taxon>Phytoptidae</taxon>
        <taxon>Fragariocoptes</taxon>
    </lineage>
</organism>
<dbReference type="PANTHER" id="PTHR23179:SF3">
    <property type="entry name" value="RHO GTPASE-ACTIVATING PROTEIN 20"/>
    <property type="match status" value="1"/>
</dbReference>
<name>A0ABQ7SA94_9ACAR</name>
<reference evidence="4 5" key="1">
    <citation type="submission" date="2020-10" db="EMBL/GenBank/DDBJ databases">
        <authorList>
            <person name="Klimov P.B."/>
            <person name="Dyachkov S.M."/>
            <person name="Chetverikov P.E."/>
        </authorList>
    </citation>
    <scope>NUCLEOTIDE SEQUENCE [LARGE SCALE GENOMIC DNA]</scope>
    <source>
        <strain evidence="4">BMOC 18-1129-001#AD2665</strain>
        <tissue evidence="4">Entire mites</tissue>
    </source>
</reference>
<feature type="compositionally biased region" description="Polar residues" evidence="1">
    <location>
        <begin position="15"/>
        <end position="33"/>
    </location>
</feature>
<feature type="domain" description="Rho-GAP" evidence="3">
    <location>
        <begin position="569"/>
        <end position="633"/>
    </location>
</feature>
<feature type="region of interest" description="Disordered" evidence="1">
    <location>
        <begin position="1"/>
        <end position="35"/>
    </location>
</feature>
<feature type="compositionally biased region" description="Low complexity" evidence="1">
    <location>
        <begin position="1"/>
        <end position="14"/>
    </location>
</feature>
<evidence type="ECO:0000259" key="3">
    <source>
        <dbReference type="Pfam" id="PF00620"/>
    </source>
</evidence>
<dbReference type="Gene3D" id="1.10.555.10">
    <property type="entry name" value="Rho GTPase activation protein"/>
    <property type="match status" value="1"/>
</dbReference>
<dbReference type="SUPFAM" id="SSF48350">
    <property type="entry name" value="GTPase activation domain, GAP"/>
    <property type="match status" value="1"/>
</dbReference>
<dbReference type="Proteomes" id="UP000825002">
    <property type="component" value="Unassembled WGS sequence"/>
</dbReference>
<feature type="region of interest" description="Disordered" evidence="1">
    <location>
        <begin position="51"/>
        <end position="74"/>
    </location>
</feature>
<comment type="caution">
    <text evidence="4">The sequence shown here is derived from an EMBL/GenBank/DDBJ whole genome shotgun (WGS) entry which is preliminary data.</text>
</comment>
<dbReference type="InterPro" id="IPR008936">
    <property type="entry name" value="Rho_GTPase_activation_prot"/>
</dbReference>
<dbReference type="EMBL" id="JAIFTH010000173">
    <property type="protein sequence ID" value="KAG9510327.1"/>
    <property type="molecule type" value="Genomic_DNA"/>
</dbReference>
<feature type="region of interest" description="Disordered" evidence="1">
    <location>
        <begin position="255"/>
        <end position="286"/>
    </location>
</feature>
<feature type="transmembrane region" description="Helical" evidence="2">
    <location>
        <begin position="623"/>
        <end position="644"/>
    </location>
</feature>
<dbReference type="Pfam" id="PF00620">
    <property type="entry name" value="RhoGAP"/>
    <property type="match status" value="1"/>
</dbReference>
<evidence type="ECO:0000313" key="4">
    <source>
        <dbReference type="EMBL" id="KAG9510327.1"/>
    </source>
</evidence>
<dbReference type="InterPro" id="IPR000198">
    <property type="entry name" value="RhoGAP_dom"/>
</dbReference>
<feature type="compositionally biased region" description="Polar residues" evidence="1">
    <location>
        <begin position="373"/>
        <end position="391"/>
    </location>
</feature>
<feature type="compositionally biased region" description="Low complexity" evidence="1">
    <location>
        <begin position="51"/>
        <end position="72"/>
    </location>
</feature>
<proteinExistence type="predicted"/>
<evidence type="ECO:0000256" key="1">
    <source>
        <dbReference type="SAM" id="MobiDB-lite"/>
    </source>
</evidence>
<keyword evidence="2" id="KW-0812">Transmembrane</keyword>
<sequence length="651" mass="71767">MSYNNNNNNQQQINDCSSSSTNTIGQASRQSPQVDCGKSCYLSAKSLKQLKQQQQHYSNSNNSSQQSTVNSSRIKSKANNLWNTWSASLSKRSARVRLNHSLDSSNLVVDPVNDDDDEHDTLDSCGVQLCTDEFDFDSTPAERRLTTNHLDANDSTSHYANVNVNGNGNVSVDADAHDNHNHNHNHRESNNQTPISHRPLVTMRHGPLFRDEAVNPSLISQANAMNARCLVGAGHQSRRQMCQREKNVSLLTITKSRSHDEQQQAPTQQLQAQTKKKSRRSLSASLSSMMSASLSSSLSSLSIGIGGGGGGSSSSSSSSATAATATATNASSAGPKWHTMLRRRVAATPQTTTARRPRHDLSPSSDELDCNHSPLTTTVSHSLSTPMNGGTKNKDKENYLTKKKLKTAFNKNNSGNNINSRSRSSQLSAVSSRLLLRANLSPQSFNVLSQCNKMLSKSASTLNTSTINNINNTTTDDNDNLNHNHNTSNNAIPNSKCQRLMCNKSNAQHMEQHEQQNSSGMKPFGNKSMQMLASGAMKPLRKPLFGESLVKLCQIPHRKCTDPSELRLPAPIWRLLHELFMRAPDCVGIFRKSPNAKHCKELRLQLDNWTAQDGDCGSFIAKYHVTVVASVFKVSFVLFSFCFVRIHRWRH</sequence>
<accession>A0ABQ7SA94</accession>
<feature type="compositionally biased region" description="Low complexity" evidence="1">
    <location>
        <begin position="263"/>
        <end position="273"/>
    </location>
</feature>
<evidence type="ECO:0000256" key="2">
    <source>
        <dbReference type="SAM" id="Phobius"/>
    </source>
</evidence>
<protein>
    <recommendedName>
        <fullName evidence="3">Rho-GAP domain-containing protein</fullName>
    </recommendedName>
</protein>
<dbReference type="PANTHER" id="PTHR23179">
    <property type="entry name" value="T-CELL ACTIVATION RHO GTPASE ACTIVATING PROTEIN-RELATED"/>
    <property type="match status" value="1"/>
</dbReference>
<feature type="non-terminal residue" evidence="4">
    <location>
        <position position="651"/>
    </location>
</feature>
<keyword evidence="2" id="KW-1133">Transmembrane helix</keyword>